<accession>A0A845AZQ3</accession>
<dbReference type="InterPro" id="IPR007715">
    <property type="entry name" value="Coq4"/>
</dbReference>
<evidence type="ECO:0000313" key="2">
    <source>
        <dbReference type="Proteomes" id="UP000431922"/>
    </source>
</evidence>
<name>A0A845AZQ3_9SPHN</name>
<dbReference type="OrthoDB" id="9775927at2"/>
<dbReference type="EMBL" id="WTYL01000001">
    <property type="protein sequence ID" value="MXP43735.1"/>
    <property type="molecule type" value="Genomic_DNA"/>
</dbReference>
<dbReference type="Pfam" id="PF05019">
    <property type="entry name" value="Coq4"/>
    <property type="match status" value="1"/>
</dbReference>
<reference evidence="1 2" key="1">
    <citation type="submission" date="2019-12" db="EMBL/GenBank/DDBJ databases">
        <title>Genomic-based taxomic classification of the family Erythrobacteraceae.</title>
        <authorList>
            <person name="Xu L."/>
        </authorList>
    </citation>
    <scope>NUCLEOTIDE SEQUENCE [LARGE SCALE GENOMIC DNA]</scope>
    <source>
        <strain evidence="1 2">KCTC 42453</strain>
    </source>
</reference>
<gene>
    <name evidence="1" type="ORF">GRI65_04590</name>
</gene>
<dbReference type="Proteomes" id="UP000431922">
    <property type="component" value="Unassembled WGS sequence"/>
</dbReference>
<sequence length="279" mass="31401">MNATTSIQSDVSAQPNDLARDGTIFLHPGRVPLRTRPLKAIGHWNELMKNKENTEEVFHIFECFPSGNFLPRAREFTLSEKGQEIRASEPYLPDILDDHVALRKLPAGTVAHAYVDFMEREGLSAAGLVAEHDRFRGDRPRFDDLVEWFSNRQRDVHDMLHVLTGYGRDALGEQCVLAFTYSQQPSFAHLFIAYAGGLNIKKQVKTSAPVFKAVTEAKRLGKACPRVVEMPIRELLATPLEQARREMNIGQPVHYAAAHRVWQSEAIDPYDLLGQAKAA</sequence>
<dbReference type="AlphaFoldDB" id="A0A845AZQ3"/>
<keyword evidence="2" id="KW-1185">Reference proteome</keyword>
<dbReference type="PANTHER" id="PTHR12922">
    <property type="entry name" value="UBIQUINONE BIOSYNTHESIS PROTEIN"/>
    <property type="match status" value="1"/>
</dbReference>
<protein>
    <recommendedName>
        <fullName evidence="3">Ubiquinone biosynthesis protein COQ4</fullName>
    </recommendedName>
</protein>
<comment type="caution">
    <text evidence="1">The sequence shown here is derived from an EMBL/GenBank/DDBJ whole genome shotgun (WGS) entry which is preliminary data.</text>
</comment>
<proteinExistence type="predicted"/>
<evidence type="ECO:0000313" key="1">
    <source>
        <dbReference type="EMBL" id="MXP43735.1"/>
    </source>
</evidence>
<dbReference type="PANTHER" id="PTHR12922:SF7">
    <property type="entry name" value="UBIQUINONE BIOSYNTHESIS PROTEIN COQ4 HOMOLOG, MITOCHONDRIAL"/>
    <property type="match status" value="1"/>
</dbReference>
<dbReference type="RefSeq" id="WP_160755315.1">
    <property type="nucleotide sequence ID" value="NZ_WTYL01000001.1"/>
</dbReference>
<dbReference type="GO" id="GO:0006744">
    <property type="term" value="P:ubiquinone biosynthetic process"/>
    <property type="evidence" value="ECO:0007669"/>
    <property type="project" value="InterPro"/>
</dbReference>
<organism evidence="1 2">
    <name type="scientific">Allopontixanthobacter sediminis</name>
    <dbReference type="NCBI Taxonomy" id="1689985"/>
    <lineage>
        <taxon>Bacteria</taxon>
        <taxon>Pseudomonadati</taxon>
        <taxon>Pseudomonadota</taxon>
        <taxon>Alphaproteobacteria</taxon>
        <taxon>Sphingomonadales</taxon>
        <taxon>Erythrobacteraceae</taxon>
        <taxon>Allopontixanthobacter</taxon>
    </lineage>
</organism>
<evidence type="ECO:0008006" key="3">
    <source>
        <dbReference type="Google" id="ProtNLM"/>
    </source>
</evidence>